<name>A0A5D4STX7_9BACI</name>
<sequence>MALEDNQSVINFYSNFEEFKSDNPDTQLNTEDYTGYFETGDAIKKILVIENVRLLRQFPTLDGAKMTLPFEGKTYSIDLNRKSVNDYLGFKVEDLSTEDDSWNEKFVDPIGYNEAKRNDFFDQFGVIK</sequence>
<comment type="caution">
    <text evidence="1">The sequence shown here is derived from an EMBL/GenBank/DDBJ whole genome shotgun (WGS) entry which is preliminary data.</text>
</comment>
<dbReference type="EMBL" id="VTES01000001">
    <property type="protein sequence ID" value="TYS66790.1"/>
    <property type="molecule type" value="Genomic_DNA"/>
</dbReference>
<evidence type="ECO:0000313" key="2">
    <source>
        <dbReference type="Proteomes" id="UP000323732"/>
    </source>
</evidence>
<accession>A0A5D4STX7</accession>
<protein>
    <submittedName>
        <fullName evidence="1">Uncharacterized protein</fullName>
    </submittedName>
</protein>
<reference evidence="1 2" key="1">
    <citation type="submission" date="2019-08" db="EMBL/GenBank/DDBJ databases">
        <title>Bacillus genomes from the desert of Cuatro Cienegas, Coahuila.</title>
        <authorList>
            <person name="Olmedo-Alvarez G."/>
        </authorList>
    </citation>
    <scope>NUCLEOTIDE SEQUENCE [LARGE SCALE GENOMIC DNA]</scope>
    <source>
        <strain evidence="1 2">CH37_1T</strain>
    </source>
</reference>
<proteinExistence type="predicted"/>
<evidence type="ECO:0000313" key="1">
    <source>
        <dbReference type="EMBL" id="TYS66790.1"/>
    </source>
</evidence>
<organism evidence="1 2">
    <name type="scientific">Bacillus infantis</name>
    <dbReference type="NCBI Taxonomy" id="324767"/>
    <lineage>
        <taxon>Bacteria</taxon>
        <taxon>Bacillati</taxon>
        <taxon>Bacillota</taxon>
        <taxon>Bacilli</taxon>
        <taxon>Bacillales</taxon>
        <taxon>Bacillaceae</taxon>
        <taxon>Bacillus</taxon>
    </lineage>
</organism>
<gene>
    <name evidence="1" type="ORF">FZD47_02565</name>
</gene>
<dbReference type="AlphaFoldDB" id="A0A5D4STX7"/>
<dbReference type="Proteomes" id="UP000323732">
    <property type="component" value="Unassembled WGS sequence"/>
</dbReference>